<dbReference type="EMBL" id="JAAVSD010000001">
    <property type="protein sequence ID" value="NLR28571.1"/>
    <property type="molecule type" value="Genomic_DNA"/>
</dbReference>
<keyword evidence="3" id="KW-0804">Transcription</keyword>
<evidence type="ECO:0000259" key="4">
    <source>
        <dbReference type="PROSITE" id="PS51118"/>
    </source>
</evidence>
<evidence type="ECO:0000256" key="3">
    <source>
        <dbReference type="ARBA" id="ARBA00023163"/>
    </source>
</evidence>
<protein>
    <submittedName>
        <fullName evidence="5">Helix-turn-helix transcriptional regulator</fullName>
    </submittedName>
</protein>
<dbReference type="InterPro" id="IPR036388">
    <property type="entry name" value="WH-like_DNA-bd_sf"/>
</dbReference>
<evidence type="ECO:0000313" key="5">
    <source>
        <dbReference type="EMBL" id="NLR28571.1"/>
    </source>
</evidence>
<dbReference type="InterPro" id="IPR002577">
    <property type="entry name" value="HTH_HxlR"/>
</dbReference>
<sequence length="121" mass="13992">MERRAYDCAAGCPVESTLQFVAGKWKSVILYRLFQEQVGRYSDFERWMPTISARMLARQLRELVADGLLEKKIYAQVPPKTEYRLTAFGRSLWPVISAMEQWGQRYNLGQVKATSTDVLPK</sequence>
<keyword evidence="1" id="KW-0805">Transcription regulation</keyword>
<evidence type="ECO:0000256" key="1">
    <source>
        <dbReference type="ARBA" id="ARBA00023015"/>
    </source>
</evidence>
<evidence type="ECO:0000256" key="2">
    <source>
        <dbReference type="ARBA" id="ARBA00023125"/>
    </source>
</evidence>
<keyword evidence="6" id="KW-1185">Reference proteome</keyword>
<dbReference type="InterPro" id="IPR036390">
    <property type="entry name" value="WH_DNA-bd_sf"/>
</dbReference>
<comment type="caution">
    <text evidence="5">The sequence shown here is derived from an EMBL/GenBank/DDBJ whole genome shotgun (WGS) entry which is preliminary data.</text>
</comment>
<dbReference type="PANTHER" id="PTHR33204:SF33">
    <property type="entry name" value="TRANSCRIPTIONAL REGULATOR, MARR FAMILY"/>
    <property type="match status" value="1"/>
</dbReference>
<organism evidence="5 6">
    <name type="scientific">Levilactobacillus tujiorum</name>
    <dbReference type="NCBI Taxonomy" id="2912243"/>
    <lineage>
        <taxon>Bacteria</taxon>
        <taxon>Bacillati</taxon>
        <taxon>Bacillota</taxon>
        <taxon>Bacilli</taxon>
        <taxon>Lactobacillales</taxon>
        <taxon>Lactobacillaceae</taxon>
        <taxon>Levilactobacillus</taxon>
    </lineage>
</organism>
<dbReference type="SUPFAM" id="SSF46785">
    <property type="entry name" value="Winged helix' DNA-binding domain"/>
    <property type="match status" value="1"/>
</dbReference>
<evidence type="ECO:0000313" key="6">
    <source>
        <dbReference type="Proteomes" id="UP000707477"/>
    </source>
</evidence>
<dbReference type="PROSITE" id="PS51118">
    <property type="entry name" value="HTH_HXLR"/>
    <property type="match status" value="1"/>
</dbReference>
<proteinExistence type="predicted"/>
<dbReference type="PANTHER" id="PTHR33204">
    <property type="entry name" value="TRANSCRIPTIONAL REGULATOR, MARR FAMILY"/>
    <property type="match status" value="1"/>
</dbReference>
<name>A0ABX1L0L1_9LACO</name>
<gene>
    <name evidence="5" type="ORF">HEQ44_00015</name>
</gene>
<feature type="domain" description="HTH hxlR-type" evidence="4">
    <location>
        <begin position="12"/>
        <end position="111"/>
    </location>
</feature>
<accession>A0ABX1L0L1</accession>
<keyword evidence="2" id="KW-0238">DNA-binding</keyword>
<reference evidence="5 6" key="1">
    <citation type="submission" date="2020-03" db="EMBL/GenBank/DDBJ databases">
        <authorList>
            <person name="Zhang Z."/>
            <person name="Guo Z."/>
            <person name="Hou Q."/>
            <person name="Shen X."/>
        </authorList>
    </citation>
    <scope>NUCLEOTIDE SEQUENCE [LARGE SCALE GENOMIC DNA]</scope>
    <source>
        <strain evidence="5 6">HBUAS51329</strain>
    </source>
</reference>
<dbReference type="Pfam" id="PF01638">
    <property type="entry name" value="HxlR"/>
    <property type="match status" value="1"/>
</dbReference>
<dbReference type="Gene3D" id="1.10.10.10">
    <property type="entry name" value="Winged helix-like DNA-binding domain superfamily/Winged helix DNA-binding domain"/>
    <property type="match status" value="1"/>
</dbReference>
<dbReference type="RefSeq" id="WP_168849858.1">
    <property type="nucleotide sequence ID" value="NZ_JAAVSD010000001.1"/>
</dbReference>
<dbReference type="Proteomes" id="UP000707477">
    <property type="component" value="Unassembled WGS sequence"/>
</dbReference>